<evidence type="ECO:0000313" key="2">
    <source>
        <dbReference type="Proteomes" id="UP001501576"/>
    </source>
</evidence>
<reference evidence="1 2" key="1">
    <citation type="journal article" date="2019" name="Int. J. Syst. Evol. Microbiol.">
        <title>The Global Catalogue of Microorganisms (GCM) 10K type strain sequencing project: providing services to taxonomists for standard genome sequencing and annotation.</title>
        <authorList>
            <consortium name="The Broad Institute Genomics Platform"/>
            <consortium name="The Broad Institute Genome Sequencing Center for Infectious Disease"/>
            <person name="Wu L."/>
            <person name="Ma J."/>
        </authorList>
    </citation>
    <scope>NUCLEOTIDE SEQUENCE [LARGE SCALE GENOMIC DNA]</scope>
    <source>
        <strain evidence="1 2">JCM 5052</strain>
    </source>
</reference>
<protein>
    <submittedName>
        <fullName evidence="1">Uncharacterized protein</fullName>
    </submittedName>
</protein>
<evidence type="ECO:0000313" key="1">
    <source>
        <dbReference type="EMBL" id="GAA0574619.1"/>
    </source>
</evidence>
<sequence>MSESLSPADAERATNLLISILSAVGDGCHTLTLMASGTAGSLVSVVPFHNTGDTTAIDEDEAENLMILLALTFRRTGGAIVRTHHSDHTSSVIGWNLHAGTAAPLNRAEIFDAYCRDTTGELIGPEPGVQYLDAPPIGV</sequence>
<gene>
    <name evidence="1" type="ORF">GCM10010390_91940</name>
</gene>
<dbReference type="RefSeq" id="WP_346161719.1">
    <property type="nucleotide sequence ID" value="NZ_BAAABZ010000099.1"/>
</dbReference>
<accession>A0ABN1EVD2</accession>
<name>A0ABN1EVD2_9ACTN</name>
<dbReference type="Proteomes" id="UP001501576">
    <property type="component" value="Unassembled WGS sequence"/>
</dbReference>
<comment type="caution">
    <text evidence="1">The sequence shown here is derived from an EMBL/GenBank/DDBJ whole genome shotgun (WGS) entry which is preliminary data.</text>
</comment>
<organism evidence="1 2">
    <name type="scientific">Streptomyces mordarskii</name>
    <dbReference type="NCBI Taxonomy" id="1226758"/>
    <lineage>
        <taxon>Bacteria</taxon>
        <taxon>Bacillati</taxon>
        <taxon>Actinomycetota</taxon>
        <taxon>Actinomycetes</taxon>
        <taxon>Kitasatosporales</taxon>
        <taxon>Streptomycetaceae</taxon>
        <taxon>Streptomyces</taxon>
    </lineage>
</organism>
<dbReference type="EMBL" id="BAAABZ010000099">
    <property type="protein sequence ID" value="GAA0574619.1"/>
    <property type="molecule type" value="Genomic_DNA"/>
</dbReference>
<proteinExistence type="predicted"/>
<keyword evidence="2" id="KW-1185">Reference proteome</keyword>